<dbReference type="PANTHER" id="PTHR32176">
    <property type="entry name" value="XYLOSE ISOMERASE"/>
    <property type="match status" value="1"/>
</dbReference>
<dbReference type="GO" id="GO:0016042">
    <property type="term" value="P:lipid catabolic process"/>
    <property type="evidence" value="ECO:0007669"/>
    <property type="project" value="UniProtKB-UniRule"/>
</dbReference>
<comment type="function">
    <text evidence="6">Lipolytic acyl hydrolase (LAH).</text>
</comment>
<sequence length="386" mass="42257">MASLQAAMPPKPLPPPSNAKYITVLSIDGGGVRGIIPATILVQLEAELRELDGPEARIADYFDVIAGTSTGGLIAAMLATPPDKEKKRKQFDALAIKEFYKENTKNIFPPGPKYDGNYLHDEIDAVSGYVMVADTVTNIVVPAFDLKYMHPVIFNTFEAKNEADKNVLLRDVCIGSSAAPTYLPPHHFTTKGSDGTLREFNLIDGGVAANNPTMIAMSMLTKEMLRVRQALAEDGKHKHLNGMNGGAATTSNPTIAAMAALTRHSDESSTDYKNRVNQGVEGKWNLLAWIVNLKDGIVNPLIDIFSQASTDLVDIHAAVLFEDLGCKNNYLRIQKLLDQPVARVNIDTGKYEPVEDEGTNREALLAFAKKLSNERKYRKGIIESYQ</sequence>
<evidence type="ECO:0000259" key="7">
    <source>
        <dbReference type="PROSITE" id="PS51635"/>
    </source>
</evidence>
<evidence type="ECO:0000256" key="2">
    <source>
        <dbReference type="ARBA" id="ARBA00022821"/>
    </source>
</evidence>
<comment type="function">
    <text evidence="4">Possesses non-specific lipolytic acyl hydrolase (LAH) activity. Hydrolyzes phospholipids as well as galactolipids. May play a role in disease resistance.</text>
</comment>
<dbReference type="GO" id="GO:0006952">
    <property type="term" value="P:defense response"/>
    <property type="evidence" value="ECO:0007669"/>
    <property type="project" value="UniProtKB-KW"/>
</dbReference>
<dbReference type="EMBL" id="JACEFO010002208">
    <property type="protein sequence ID" value="KAF8673353.1"/>
    <property type="molecule type" value="Genomic_DNA"/>
</dbReference>
<accession>A0A835AUV1</accession>
<evidence type="ECO:0000256" key="6">
    <source>
        <dbReference type="RuleBase" id="RU361262"/>
    </source>
</evidence>
<dbReference type="InterPro" id="IPR016035">
    <property type="entry name" value="Acyl_Trfase/lysoPLipase"/>
</dbReference>
<dbReference type="SUPFAM" id="SSF52151">
    <property type="entry name" value="FabD/lysophospholipase-like"/>
    <property type="match status" value="1"/>
</dbReference>
<name>A0A835AUV1_9POAL</name>
<evidence type="ECO:0000256" key="4">
    <source>
        <dbReference type="ARBA" id="ARBA00025642"/>
    </source>
</evidence>
<dbReference type="Proteomes" id="UP000636709">
    <property type="component" value="Unassembled WGS sequence"/>
</dbReference>
<feature type="domain" description="PNPLA" evidence="7">
    <location>
        <begin position="25"/>
        <end position="217"/>
    </location>
</feature>
<comment type="similarity">
    <text evidence="1 6">Belongs to the patatin family.</text>
</comment>
<dbReference type="OrthoDB" id="1658288at2759"/>
<gene>
    <name evidence="8" type="ORF">HU200_048913</name>
</gene>
<keyword evidence="5 6" id="KW-0442">Lipid degradation</keyword>
<evidence type="ECO:0000256" key="1">
    <source>
        <dbReference type="ARBA" id="ARBA00010240"/>
    </source>
</evidence>
<feature type="short sequence motif" description="DGA/G" evidence="5">
    <location>
        <begin position="204"/>
        <end position="206"/>
    </location>
</feature>
<dbReference type="Gene3D" id="3.40.1090.10">
    <property type="entry name" value="Cytosolic phospholipase A2 catalytic domain"/>
    <property type="match status" value="1"/>
</dbReference>
<feature type="short sequence motif" description="GXSXG" evidence="5">
    <location>
        <begin position="67"/>
        <end position="71"/>
    </location>
</feature>
<comment type="caution">
    <text evidence="8">The sequence shown here is derived from an EMBL/GenBank/DDBJ whole genome shotgun (WGS) entry which is preliminary data.</text>
</comment>
<dbReference type="GO" id="GO:0004620">
    <property type="term" value="F:phospholipase activity"/>
    <property type="evidence" value="ECO:0007669"/>
    <property type="project" value="TreeGrafter"/>
</dbReference>
<organism evidence="8 9">
    <name type="scientific">Digitaria exilis</name>
    <dbReference type="NCBI Taxonomy" id="1010633"/>
    <lineage>
        <taxon>Eukaryota</taxon>
        <taxon>Viridiplantae</taxon>
        <taxon>Streptophyta</taxon>
        <taxon>Embryophyta</taxon>
        <taxon>Tracheophyta</taxon>
        <taxon>Spermatophyta</taxon>
        <taxon>Magnoliopsida</taxon>
        <taxon>Liliopsida</taxon>
        <taxon>Poales</taxon>
        <taxon>Poaceae</taxon>
        <taxon>PACMAD clade</taxon>
        <taxon>Panicoideae</taxon>
        <taxon>Panicodae</taxon>
        <taxon>Paniceae</taxon>
        <taxon>Anthephorinae</taxon>
        <taxon>Digitaria</taxon>
    </lineage>
</organism>
<dbReference type="AlphaFoldDB" id="A0A835AUV1"/>
<feature type="active site" description="Nucleophile" evidence="5">
    <location>
        <position position="69"/>
    </location>
</feature>
<keyword evidence="5 6" id="KW-0378">Hydrolase</keyword>
<comment type="domain">
    <text evidence="6">The nitrogen atoms of the two glycine residues in the GGXR motif define the oxyanion hole, and stabilize the oxyanion that forms during the nucleophilic attack by the catalytic serine during substrate cleavage.</text>
</comment>
<evidence type="ECO:0000256" key="3">
    <source>
        <dbReference type="ARBA" id="ARBA00023098"/>
    </source>
</evidence>
<dbReference type="PANTHER" id="PTHR32176:SF51">
    <property type="entry name" value="PATATIN"/>
    <property type="match status" value="1"/>
</dbReference>
<dbReference type="PROSITE" id="PS51635">
    <property type="entry name" value="PNPLA"/>
    <property type="match status" value="1"/>
</dbReference>
<evidence type="ECO:0000256" key="5">
    <source>
        <dbReference type="PROSITE-ProRule" id="PRU01161"/>
    </source>
</evidence>
<keyword evidence="9" id="KW-1185">Reference proteome</keyword>
<dbReference type="Pfam" id="PF01734">
    <property type="entry name" value="Patatin"/>
    <property type="match status" value="1"/>
</dbReference>
<reference evidence="8" key="1">
    <citation type="submission" date="2020-07" db="EMBL/GenBank/DDBJ databases">
        <title>Genome sequence and genetic diversity analysis of an under-domesticated orphan crop, white fonio (Digitaria exilis).</title>
        <authorList>
            <person name="Bennetzen J.L."/>
            <person name="Chen S."/>
            <person name="Ma X."/>
            <person name="Wang X."/>
            <person name="Yssel A.E.J."/>
            <person name="Chaluvadi S.R."/>
            <person name="Johnson M."/>
            <person name="Gangashetty P."/>
            <person name="Hamidou F."/>
            <person name="Sanogo M.D."/>
            <person name="Zwaenepoel A."/>
            <person name="Wallace J."/>
            <person name="Van De Peer Y."/>
            <person name="Van Deynze A."/>
        </authorList>
    </citation>
    <scope>NUCLEOTIDE SEQUENCE</scope>
    <source>
        <tissue evidence="8">Leaves</tissue>
    </source>
</reference>
<dbReference type="InterPro" id="IPR002641">
    <property type="entry name" value="PNPLA_dom"/>
</dbReference>
<feature type="active site" description="Proton acceptor" evidence="5">
    <location>
        <position position="204"/>
    </location>
</feature>
<protein>
    <recommendedName>
        <fullName evidence="6">Patatin</fullName>
        <ecNumber evidence="6">3.1.1.-</ecNumber>
    </recommendedName>
</protein>
<evidence type="ECO:0000313" key="8">
    <source>
        <dbReference type="EMBL" id="KAF8673353.1"/>
    </source>
</evidence>
<keyword evidence="2" id="KW-0611">Plant defense</keyword>
<feature type="short sequence motif" description="GXGXXG" evidence="5">
    <location>
        <begin position="29"/>
        <end position="34"/>
    </location>
</feature>
<proteinExistence type="inferred from homology"/>
<keyword evidence="3 5" id="KW-0443">Lipid metabolism</keyword>
<evidence type="ECO:0000313" key="9">
    <source>
        <dbReference type="Proteomes" id="UP000636709"/>
    </source>
</evidence>
<dbReference type="GO" id="GO:0047372">
    <property type="term" value="F:monoacylglycerol lipase activity"/>
    <property type="evidence" value="ECO:0007669"/>
    <property type="project" value="TreeGrafter"/>
</dbReference>
<dbReference type="EC" id="3.1.1.-" evidence="6"/>